<sequence>MRKKRIGKQVMIIVLLVVAATATVRGISAYFTDAQEKTNTLTVGNVKTGLEEPDWDKVPSDEKTDLTPNQTVKKDPRITNTGTNDAYAFLEVQIPVRNIITVGADGKKLPKADTELFTYKVNDGWVQIQESDVSSSGKVTAHRYIYAYGTEQECKVLKKGETTGALFNSVTLANVMEGQIDDETLNIPVKSYAIQAEHIGESKAPSDIFQVYLKQNS</sequence>
<feature type="region of interest" description="Disordered" evidence="1">
    <location>
        <begin position="51"/>
        <end position="79"/>
    </location>
</feature>
<dbReference type="EMBL" id="QVLX01000001">
    <property type="protein sequence ID" value="RGE90090.1"/>
    <property type="molecule type" value="Genomic_DNA"/>
</dbReference>
<dbReference type="Proteomes" id="UP000261080">
    <property type="component" value="Unassembled WGS sequence"/>
</dbReference>
<feature type="compositionally biased region" description="Basic and acidic residues" evidence="1">
    <location>
        <begin position="55"/>
        <end position="65"/>
    </location>
</feature>
<dbReference type="GeneID" id="97192624"/>
<dbReference type="RefSeq" id="WP_024732484.1">
    <property type="nucleotide sequence ID" value="NZ_CALBAT010000002.1"/>
</dbReference>
<evidence type="ECO:0000313" key="2">
    <source>
        <dbReference type="EMBL" id="RGE90090.1"/>
    </source>
</evidence>
<comment type="caution">
    <text evidence="2">The sequence shown here is derived from an EMBL/GenBank/DDBJ whole genome shotgun (WGS) entry which is preliminary data.</text>
</comment>
<dbReference type="AlphaFoldDB" id="A0A3E3K659"/>
<organism evidence="2 3">
    <name type="scientific">Sellimonas intestinalis</name>
    <dbReference type="NCBI Taxonomy" id="1653434"/>
    <lineage>
        <taxon>Bacteria</taxon>
        <taxon>Bacillati</taxon>
        <taxon>Bacillota</taxon>
        <taxon>Clostridia</taxon>
        <taxon>Lachnospirales</taxon>
        <taxon>Lachnospiraceae</taxon>
        <taxon>Sellimonas</taxon>
    </lineage>
</organism>
<evidence type="ECO:0000313" key="3">
    <source>
        <dbReference type="Proteomes" id="UP000261080"/>
    </source>
</evidence>
<gene>
    <name evidence="2" type="ORF">DW016_02230</name>
</gene>
<keyword evidence="3" id="KW-1185">Reference proteome</keyword>
<protein>
    <submittedName>
        <fullName evidence="2">Signal peptide protein</fullName>
    </submittedName>
</protein>
<accession>A0A3E3K659</accession>
<evidence type="ECO:0000256" key="1">
    <source>
        <dbReference type="SAM" id="MobiDB-lite"/>
    </source>
</evidence>
<dbReference type="OrthoDB" id="1827788at2"/>
<reference evidence="2 3" key="1">
    <citation type="submission" date="2018-08" db="EMBL/GenBank/DDBJ databases">
        <title>A genome reference for cultivated species of the human gut microbiota.</title>
        <authorList>
            <person name="Zou Y."/>
            <person name="Xue W."/>
            <person name="Luo G."/>
        </authorList>
    </citation>
    <scope>NUCLEOTIDE SEQUENCE [LARGE SCALE GENOMIC DNA]</scope>
    <source>
        <strain evidence="2 3">AF37-2AT</strain>
    </source>
</reference>
<proteinExistence type="predicted"/>
<name>A0A3E3K659_9FIRM</name>